<protein>
    <submittedName>
        <fullName evidence="1">Uncharacterized protein</fullName>
    </submittedName>
</protein>
<dbReference type="EMBL" id="MLFT02000749">
    <property type="protein sequence ID" value="PHT26526.1"/>
    <property type="molecule type" value="Genomic_DNA"/>
</dbReference>
<dbReference type="AlphaFoldDB" id="A0A2G2V0K5"/>
<keyword evidence="2" id="KW-1185">Reference proteome</keyword>
<evidence type="ECO:0000313" key="1">
    <source>
        <dbReference type="EMBL" id="PHT26526.1"/>
    </source>
</evidence>
<name>A0A2G2V0K5_CAPBA</name>
<proteinExistence type="predicted"/>
<dbReference type="Proteomes" id="UP000224567">
    <property type="component" value="Unassembled WGS sequence"/>
</dbReference>
<gene>
    <name evidence="1" type="ORF">CQW23_33862</name>
</gene>
<reference evidence="2" key="2">
    <citation type="journal article" date="2017" name="J. Anim. Genet.">
        <title>Multiple reference genome sequences of hot pepper reveal the massive evolution of plant disease resistance genes by retroduplication.</title>
        <authorList>
            <person name="Kim S."/>
            <person name="Park J."/>
            <person name="Yeom S.-I."/>
            <person name="Kim Y.-M."/>
            <person name="Seo E."/>
            <person name="Kim K.-T."/>
            <person name="Kim M.-S."/>
            <person name="Lee J.M."/>
            <person name="Cheong K."/>
            <person name="Shin H.-S."/>
            <person name="Kim S.-B."/>
            <person name="Han K."/>
            <person name="Lee J."/>
            <person name="Park M."/>
            <person name="Lee H.-A."/>
            <person name="Lee H.-Y."/>
            <person name="Lee Y."/>
            <person name="Oh S."/>
            <person name="Lee J.H."/>
            <person name="Choi E."/>
            <person name="Choi E."/>
            <person name="Lee S.E."/>
            <person name="Jeon J."/>
            <person name="Kim H."/>
            <person name="Choi G."/>
            <person name="Song H."/>
            <person name="Lee J."/>
            <person name="Lee S.-C."/>
            <person name="Kwon J.-K."/>
            <person name="Lee H.-Y."/>
            <person name="Koo N."/>
            <person name="Hong Y."/>
            <person name="Kim R.W."/>
            <person name="Kang W.-H."/>
            <person name="Huh J.H."/>
            <person name="Kang B.-C."/>
            <person name="Yang T.-J."/>
            <person name="Lee Y.-H."/>
            <person name="Bennetzen J.L."/>
            <person name="Choi D."/>
        </authorList>
    </citation>
    <scope>NUCLEOTIDE SEQUENCE [LARGE SCALE GENOMIC DNA]</scope>
    <source>
        <strain evidence="2">cv. PBC81</strain>
    </source>
</reference>
<organism evidence="1 2">
    <name type="scientific">Capsicum baccatum</name>
    <name type="common">Peruvian pepper</name>
    <dbReference type="NCBI Taxonomy" id="33114"/>
    <lineage>
        <taxon>Eukaryota</taxon>
        <taxon>Viridiplantae</taxon>
        <taxon>Streptophyta</taxon>
        <taxon>Embryophyta</taxon>
        <taxon>Tracheophyta</taxon>
        <taxon>Spermatophyta</taxon>
        <taxon>Magnoliopsida</taxon>
        <taxon>eudicotyledons</taxon>
        <taxon>Gunneridae</taxon>
        <taxon>Pentapetalae</taxon>
        <taxon>asterids</taxon>
        <taxon>lamiids</taxon>
        <taxon>Solanales</taxon>
        <taxon>Solanaceae</taxon>
        <taxon>Solanoideae</taxon>
        <taxon>Capsiceae</taxon>
        <taxon>Capsicum</taxon>
    </lineage>
</organism>
<sequence>MDVGNEGGGGGGIEVDNDIVRTLITRVDDRVRISLSGGNLNIEKIRDTRNNNNVVGEYVKRDKWPRKANPFYMNSEFLLENDILPSEINRKLKTNGERK</sequence>
<evidence type="ECO:0000313" key="2">
    <source>
        <dbReference type="Proteomes" id="UP000224567"/>
    </source>
</evidence>
<reference evidence="1 2" key="1">
    <citation type="journal article" date="2017" name="Genome Biol.">
        <title>New reference genome sequences of hot pepper reveal the massive evolution of plant disease-resistance genes by retroduplication.</title>
        <authorList>
            <person name="Kim S."/>
            <person name="Park J."/>
            <person name="Yeom S.I."/>
            <person name="Kim Y.M."/>
            <person name="Seo E."/>
            <person name="Kim K.T."/>
            <person name="Kim M.S."/>
            <person name="Lee J.M."/>
            <person name="Cheong K."/>
            <person name="Shin H.S."/>
            <person name="Kim S.B."/>
            <person name="Han K."/>
            <person name="Lee J."/>
            <person name="Park M."/>
            <person name="Lee H.A."/>
            <person name="Lee H.Y."/>
            <person name="Lee Y."/>
            <person name="Oh S."/>
            <person name="Lee J.H."/>
            <person name="Choi E."/>
            <person name="Choi E."/>
            <person name="Lee S.E."/>
            <person name="Jeon J."/>
            <person name="Kim H."/>
            <person name="Choi G."/>
            <person name="Song H."/>
            <person name="Lee J."/>
            <person name="Lee S.C."/>
            <person name="Kwon J.K."/>
            <person name="Lee H.Y."/>
            <person name="Koo N."/>
            <person name="Hong Y."/>
            <person name="Kim R.W."/>
            <person name="Kang W.H."/>
            <person name="Huh J.H."/>
            <person name="Kang B.C."/>
            <person name="Yang T.J."/>
            <person name="Lee Y.H."/>
            <person name="Bennetzen J.L."/>
            <person name="Choi D."/>
        </authorList>
    </citation>
    <scope>NUCLEOTIDE SEQUENCE [LARGE SCALE GENOMIC DNA]</scope>
    <source>
        <strain evidence="2">cv. PBC81</strain>
    </source>
</reference>
<accession>A0A2G2V0K5</accession>
<comment type="caution">
    <text evidence="1">The sequence shown here is derived from an EMBL/GenBank/DDBJ whole genome shotgun (WGS) entry which is preliminary data.</text>
</comment>